<evidence type="ECO:0000259" key="3">
    <source>
        <dbReference type="Pfam" id="PF13400"/>
    </source>
</evidence>
<accession>A0A372EIJ8</accession>
<evidence type="ECO:0000256" key="1">
    <source>
        <dbReference type="SAM" id="MobiDB-lite"/>
    </source>
</evidence>
<dbReference type="InterPro" id="IPR028087">
    <property type="entry name" value="Tad_N"/>
</dbReference>
<gene>
    <name evidence="4" type="ORF">DY262_13720</name>
</gene>
<keyword evidence="5" id="KW-1185">Reference proteome</keyword>
<dbReference type="EMBL" id="QVLS01000007">
    <property type="protein sequence ID" value="RFP78355.1"/>
    <property type="molecule type" value="Genomic_DNA"/>
</dbReference>
<evidence type="ECO:0000313" key="5">
    <source>
        <dbReference type="Proteomes" id="UP000261931"/>
    </source>
</evidence>
<protein>
    <recommendedName>
        <fullName evidence="3">Putative Flp pilus-assembly TadG-like N-terminal domain-containing protein</fullName>
    </recommendedName>
</protein>
<feature type="transmembrane region" description="Helical" evidence="2">
    <location>
        <begin position="27"/>
        <end position="46"/>
    </location>
</feature>
<keyword evidence="2" id="KW-1133">Transmembrane helix</keyword>
<feature type="region of interest" description="Disordered" evidence="1">
    <location>
        <begin position="316"/>
        <end position="343"/>
    </location>
</feature>
<name>A0A372EIJ8_9BURK</name>
<dbReference type="RefSeq" id="WP_116959604.1">
    <property type="nucleotide sequence ID" value="NZ_QVLS01000007.1"/>
</dbReference>
<proteinExistence type="predicted"/>
<organism evidence="4 5">
    <name type="scientific">Hydrogenophaga borbori</name>
    <dbReference type="NCBI Taxonomy" id="2294117"/>
    <lineage>
        <taxon>Bacteria</taxon>
        <taxon>Pseudomonadati</taxon>
        <taxon>Pseudomonadota</taxon>
        <taxon>Betaproteobacteria</taxon>
        <taxon>Burkholderiales</taxon>
        <taxon>Comamonadaceae</taxon>
        <taxon>Hydrogenophaga</taxon>
    </lineage>
</organism>
<feature type="domain" description="Putative Flp pilus-assembly TadG-like N-terminal" evidence="3">
    <location>
        <begin position="25"/>
        <end position="70"/>
    </location>
</feature>
<keyword evidence="2" id="KW-0472">Membrane</keyword>
<keyword evidence="2" id="KW-0812">Transmembrane</keyword>
<dbReference type="Proteomes" id="UP000261931">
    <property type="component" value="Unassembled WGS sequence"/>
</dbReference>
<dbReference type="Pfam" id="PF13400">
    <property type="entry name" value="Tad"/>
    <property type="match status" value="1"/>
</dbReference>
<dbReference type="AlphaFoldDB" id="A0A372EIJ8"/>
<feature type="compositionally biased region" description="Polar residues" evidence="1">
    <location>
        <begin position="406"/>
        <end position="416"/>
    </location>
</feature>
<evidence type="ECO:0000313" key="4">
    <source>
        <dbReference type="EMBL" id="RFP78355.1"/>
    </source>
</evidence>
<evidence type="ECO:0000256" key="2">
    <source>
        <dbReference type="SAM" id="Phobius"/>
    </source>
</evidence>
<comment type="caution">
    <text evidence="4">The sequence shown here is derived from an EMBL/GenBank/DDBJ whole genome shotgun (WGS) entry which is preliminary data.</text>
</comment>
<sequence length="478" mass="50910">MPAALRPLRGPGLSGGSAIRARQQGQALVYGLFVLIGGLAALFFLFNTGQLTREKTKLVNTADAVAYSAGVMNARALNFVAYTNRALIANEVTIAQLVSLSSWAQYVQTHAESTARLGCEVPQYAEPTVKGMVEYAPVCVGLFYANATGAVEAAAQAVQLVTEVAVLPAEAAKLALQASQAAMAVALPAVRQTVMDEVAQANYAGDGDVVVDAVPLKDGFADFDGQPFLHRYSGDERERFKQATLSATGLDPFVPSRSWRSEARAPTCVDFGPHVDHVQRAGGTTLVGYDEWRALDTVSMWRYRLRGRWLPRCRSGEDPLGDGVQAAGDGSGGNGDAPGARVNPRATAMASSSDWHYSGLPSFYALSAAALSRGAGSSPLDPRLDFAVRVTRNAAQTRTSDGRSPLRSSQRLNRYSGQPARGLYAGVSASQVHFERPSPRADGQAELASLFNPYWQVRLIDAAPYVAMARARQGVTTP</sequence>
<feature type="region of interest" description="Disordered" evidence="1">
    <location>
        <begin position="394"/>
        <end position="417"/>
    </location>
</feature>
<reference evidence="4 5" key="1">
    <citation type="submission" date="2018-08" db="EMBL/GenBank/DDBJ databases">
        <title>Hydrogenophaga sp. LA-38 isolated from sludge.</title>
        <authorList>
            <person name="Im W.-T."/>
        </authorList>
    </citation>
    <scope>NUCLEOTIDE SEQUENCE [LARGE SCALE GENOMIC DNA]</scope>
    <source>
        <strain evidence="4 5">LA-38</strain>
    </source>
</reference>